<evidence type="ECO:0000313" key="10">
    <source>
        <dbReference type="Proteomes" id="UP000702964"/>
    </source>
</evidence>
<evidence type="ECO:0000256" key="2">
    <source>
        <dbReference type="ARBA" id="ARBA00022448"/>
    </source>
</evidence>
<evidence type="ECO:0000256" key="4">
    <source>
        <dbReference type="ARBA" id="ARBA00022692"/>
    </source>
</evidence>
<feature type="transmembrane region" description="Helical" evidence="7">
    <location>
        <begin position="154"/>
        <end position="175"/>
    </location>
</feature>
<dbReference type="PROSITE" id="PS50928">
    <property type="entry name" value="ABC_TM1"/>
    <property type="match status" value="1"/>
</dbReference>
<keyword evidence="4 7" id="KW-0812">Transmembrane</keyword>
<keyword evidence="6 7" id="KW-0472">Membrane</keyword>
<name>A0A8J4WAC3_9STRA</name>
<dbReference type="Pfam" id="PF00528">
    <property type="entry name" value="BPD_transp_1"/>
    <property type="match status" value="2"/>
</dbReference>
<evidence type="ECO:0000256" key="5">
    <source>
        <dbReference type="ARBA" id="ARBA00022989"/>
    </source>
</evidence>
<dbReference type="PANTHER" id="PTHR43744">
    <property type="entry name" value="ABC TRANSPORTER PERMEASE PROTEIN MG189-RELATED-RELATED"/>
    <property type="match status" value="1"/>
</dbReference>
<keyword evidence="2" id="KW-0813">Transport</keyword>
<sequence>MSGMIITFLSPSSGMIVNLVEALGFQAPQFLTDPAWFKTVYVLSGVWQSAGWGTIIYLAALSGVDPQLHEAAVVDGASRFKRILHINIPAIIPTITILLILNMGSILGVGFEKILLLQNPLNMGSSDVISTFVYRGGLVPSYLLVKDLGMVNSMWALILPGAASIWNIIVCRTFFQSTIPKELQEAAHIDGCTNTRLFIRIVLPLSMPIIAVMALFYGVGHWNSYFTCGSNEDGGSATSNVEGVKKEGFPIVDKPLTLKVMSQDAGVADWNTMPVLQEMEKLSGIKLEYQLSPIDSFETKKNLVFASGDLPDMFYAADLKPAEQVTYGTQGILIPLEKYIDEGYAPNIKKILDENPDVRKSFTTPDGHMYALPFIDTAAVWYRGPMWYNGEFLKALNVEEPKTTEELYTYLKRVKEEDPNGNGQQDEIPLTSVKLDDLRMYFFGFWGMYNEGIYADKDGKVHYPYQEEGYKGYLTFMNRLWKEDLLDHETFSQTGDQKKAKGESNKLALFNDYHPYFTLGGEPSTKHPLMTPLKSEIADSPVYGKHPGISARGTFAITSSNPSPEATMRWIDYLYSYDGATLFNQGPEGVLWKFKDKENLVKEWLPVPGGGDREEYRGKITPNYGILTPGINDPDIAKGLRTEFDEWIDQQNQEKLVPIGKAPFPNVYLTNEEQSEATALLSDLDTYVKQMEAKFVTGQEPLENWDKYIAQIKKMGSDRIVELYQGAYDRWNTGQ</sequence>
<dbReference type="InterPro" id="IPR000515">
    <property type="entry name" value="MetI-like"/>
</dbReference>
<keyword evidence="3" id="KW-1003">Cell membrane</keyword>
<evidence type="ECO:0000256" key="7">
    <source>
        <dbReference type="SAM" id="Phobius"/>
    </source>
</evidence>
<evidence type="ECO:0000256" key="3">
    <source>
        <dbReference type="ARBA" id="ARBA00022475"/>
    </source>
</evidence>
<dbReference type="AlphaFoldDB" id="A0A8J4WAC3"/>
<dbReference type="EMBL" id="AOFI03000030">
    <property type="protein sequence ID" value="KAF4323872.1"/>
    <property type="molecule type" value="Genomic_DNA"/>
</dbReference>
<dbReference type="Pfam" id="PF01547">
    <property type="entry name" value="SBP_bac_1"/>
    <property type="match status" value="1"/>
</dbReference>
<dbReference type="PANTHER" id="PTHR43744:SF9">
    <property type="entry name" value="POLYGALACTURONAN_RHAMNOGALACTURONAN TRANSPORT SYSTEM PERMEASE PROTEIN YTCP"/>
    <property type="match status" value="1"/>
</dbReference>
<feature type="transmembrane region" description="Helical" evidence="7">
    <location>
        <begin position="84"/>
        <end position="111"/>
    </location>
</feature>
<protein>
    <recommendedName>
        <fullName evidence="8">ABC transmembrane type-1 domain-containing protein</fullName>
    </recommendedName>
</protein>
<dbReference type="GO" id="GO:0055085">
    <property type="term" value="P:transmembrane transport"/>
    <property type="evidence" value="ECO:0007669"/>
    <property type="project" value="InterPro"/>
</dbReference>
<organism evidence="9 10">
    <name type="scientific">Phytophthora kernoviae 00238/432</name>
    <dbReference type="NCBI Taxonomy" id="1284355"/>
    <lineage>
        <taxon>Eukaryota</taxon>
        <taxon>Sar</taxon>
        <taxon>Stramenopiles</taxon>
        <taxon>Oomycota</taxon>
        <taxon>Peronosporomycetes</taxon>
        <taxon>Peronosporales</taxon>
        <taxon>Peronosporaceae</taxon>
        <taxon>Phytophthora</taxon>
    </lineage>
</organism>
<dbReference type="SUPFAM" id="SSF161098">
    <property type="entry name" value="MetI-like"/>
    <property type="match status" value="2"/>
</dbReference>
<dbReference type="InterPro" id="IPR006059">
    <property type="entry name" value="SBP"/>
</dbReference>
<comment type="caution">
    <text evidence="9">The sequence shown here is derived from an EMBL/GenBank/DDBJ whole genome shotgun (WGS) entry which is preliminary data.</text>
</comment>
<dbReference type="Gene3D" id="1.10.3720.10">
    <property type="entry name" value="MetI-like"/>
    <property type="match status" value="2"/>
</dbReference>
<dbReference type="GO" id="GO:0005886">
    <property type="term" value="C:plasma membrane"/>
    <property type="evidence" value="ECO:0007669"/>
    <property type="project" value="UniProtKB-SubCell"/>
</dbReference>
<evidence type="ECO:0000313" key="9">
    <source>
        <dbReference type="EMBL" id="KAF4323872.1"/>
    </source>
</evidence>
<dbReference type="SUPFAM" id="SSF53850">
    <property type="entry name" value="Periplasmic binding protein-like II"/>
    <property type="match status" value="1"/>
</dbReference>
<feature type="domain" description="ABC transmembrane type-1" evidence="8">
    <location>
        <begin position="1"/>
        <end position="163"/>
    </location>
</feature>
<comment type="subcellular location">
    <subcellularLocation>
        <location evidence="1">Cell membrane</location>
        <topology evidence="1">Multi-pass membrane protein</topology>
    </subcellularLocation>
</comment>
<reference evidence="9" key="1">
    <citation type="journal article" date="2015" name="Genom Data">
        <title>Draft genome sequences of Phytophthora kernoviae and Phytophthora ramorum lineage EU2 from Scotland.</title>
        <authorList>
            <person name="Sambles C."/>
            <person name="Schlenzig A."/>
            <person name="O'Neill P."/>
            <person name="Grant M."/>
            <person name="Studholme D.J."/>
        </authorList>
    </citation>
    <scope>NUCLEOTIDE SEQUENCE</scope>
    <source>
        <strain evidence="9">00238/432</strain>
    </source>
</reference>
<feature type="transmembrane region" description="Helical" evidence="7">
    <location>
        <begin position="197"/>
        <end position="219"/>
    </location>
</feature>
<reference evidence="9" key="2">
    <citation type="submission" date="2020-02" db="EMBL/GenBank/DDBJ databases">
        <authorList>
            <person name="Studholme D.J."/>
        </authorList>
    </citation>
    <scope>NUCLEOTIDE SEQUENCE</scope>
    <source>
        <strain evidence="9">00238/432</strain>
    </source>
</reference>
<evidence type="ECO:0000256" key="6">
    <source>
        <dbReference type="ARBA" id="ARBA00023136"/>
    </source>
</evidence>
<dbReference type="Gene3D" id="3.40.190.10">
    <property type="entry name" value="Periplasmic binding protein-like II"/>
    <property type="match status" value="2"/>
</dbReference>
<dbReference type="InterPro" id="IPR035906">
    <property type="entry name" value="MetI-like_sf"/>
</dbReference>
<accession>A0A8J4WAC3</accession>
<feature type="transmembrane region" description="Helical" evidence="7">
    <location>
        <begin position="46"/>
        <end position="64"/>
    </location>
</feature>
<evidence type="ECO:0000256" key="1">
    <source>
        <dbReference type="ARBA" id="ARBA00004651"/>
    </source>
</evidence>
<gene>
    <name evidence="9" type="ORF">G195_001870</name>
</gene>
<keyword evidence="5 7" id="KW-1133">Transmembrane helix</keyword>
<dbReference type="Proteomes" id="UP000702964">
    <property type="component" value="Unassembled WGS sequence"/>
</dbReference>
<evidence type="ECO:0000259" key="8">
    <source>
        <dbReference type="PROSITE" id="PS50928"/>
    </source>
</evidence>
<dbReference type="CDD" id="cd06261">
    <property type="entry name" value="TM_PBP2"/>
    <property type="match status" value="2"/>
</dbReference>
<proteinExistence type="predicted"/>